<keyword evidence="3" id="KW-0436">Ligase</keyword>
<gene>
    <name evidence="3" type="ORF">HGG74_19565</name>
</gene>
<dbReference type="PANTHER" id="PTHR43767">
    <property type="entry name" value="LONG-CHAIN-FATTY-ACID--COA LIGASE"/>
    <property type="match status" value="1"/>
</dbReference>
<organism evidence="3 4">
    <name type="scientific">Arthrobacter mobilis</name>
    <dbReference type="NCBI Taxonomy" id="2724944"/>
    <lineage>
        <taxon>Bacteria</taxon>
        <taxon>Bacillati</taxon>
        <taxon>Actinomycetota</taxon>
        <taxon>Actinomycetes</taxon>
        <taxon>Micrococcales</taxon>
        <taxon>Micrococcaceae</taxon>
        <taxon>Arthrobacter</taxon>
    </lineage>
</organism>
<dbReference type="GO" id="GO:0016877">
    <property type="term" value="F:ligase activity, forming carbon-sulfur bonds"/>
    <property type="evidence" value="ECO:0007669"/>
    <property type="project" value="UniProtKB-ARBA"/>
</dbReference>
<reference evidence="3 4" key="1">
    <citation type="submission" date="2020-04" db="EMBL/GenBank/DDBJ databases">
        <title>Arthrobacter sp. nov.</title>
        <authorList>
            <person name="Liu S."/>
        </authorList>
    </citation>
    <scope>NUCLEOTIDE SEQUENCE [LARGE SCALE GENOMIC DNA]</scope>
    <source>
        <strain evidence="3 4">E918</strain>
    </source>
</reference>
<dbReference type="Pfam" id="PF00501">
    <property type="entry name" value="AMP-binding"/>
    <property type="match status" value="1"/>
</dbReference>
<keyword evidence="4" id="KW-1185">Reference proteome</keyword>
<feature type="domain" description="AMP-dependent synthetase/ligase" evidence="1">
    <location>
        <begin position="2"/>
        <end position="351"/>
    </location>
</feature>
<dbReference type="PANTHER" id="PTHR43767:SF10">
    <property type="entry name" value="SURFACTIN SYNTHASE SUBUNIT 1"/>
    <property type="match status" value="1"/>
</dbReference>
<dbReference type="SUPFAM" id="SSF56801">
    <property type="entry name" value="Acetyl-CoA synthetase-like"/>
    <property type="match status" value="1"/>
</dbReference>
<dbReference type="InterPro" id="IPR045851">
    <property type="entry name" value="AMP-bd_C_sf"/>
</dbReference>
<evidence type="ECO:0000313" key="3">
    <source>
        <dbReference type="EMBL" id="NKX56678.1"/>
    </source>
</evidence>
<accession>A0A7X6K7N2</accession>
<dbReference type="InterPro" id="IPR025110">
    <property type="entry name" value="AMP-bd_C"/>
</dbReference>
<name>A0A7X6K7N2_9MICC</name>
<protein>
    <submittedName>
        <fullName evidence="3">Acyl--CoA ligase</fullName>
    </submittedName>
</protein>
<dbReference type="EMBL" id="JAAZSQ010000030">
    <property type="protein sequence ID" value="NKX56678.1"/>
    <property type="molecule type" value="Genomic_DNA"/>
</dbReference>
<comment type="caution">
    <text evidence="3">The sequence shown here is derived from an EMBL/GenBank/DDBJ whole genome shotgun (WGS) entry which is preliminary data.</text>
</comment>
<evidence type="ECO:0000259" key="2">
    <source>
        <dbReference type="Pfam" id="PF13193"/>
    </source>
</evidence>
<dbReference type="Proteomes" id="UP000544090">
    <property type="component" value="Unassembled WGS sequence"/>
</dbReference>
<dbReference type="AlphaFoldDB" id="A0A7X6K7N2"/>
<dbReference type="InterPro" id="IPR000873">
    <property type="entry name" value="AMP-dep_synth/lig_dom"/>
</dbReference>
<dbReference type="InterPro" id="IPR042099">
    <property type="entry name" value="ANL_N_sf"/>
</dbReference>
<dbReference type="RefSeq" id="WP_168489100.1">
    <property type="nucleotide sequence ID" value="NZ_JAAZSQ010000030.1"/>
</dbReference>
<proteinExistence type="predicted"/>
<evidence type="ECO:0000259" key="1">
    <source>
        <dbReference type="Pfam" id="PF00501"/>
    </source>
</evidence>
<sequence>MAAARPLKMALRDNEQVVTYGELDAAADRLAARLVEAGATTGTHVVLMADNSAGYLAAATAIWRAGSVLVTLYASSGPAEVSYVLENSGASLIVADQRAKAVIDELPDAPPVLVIDPAEVFAGAPSLVELAALPDPDPEKLALICYTSGSTARPKAVMHSHAGLLAGAEAYAAVWHITATERTIVCLPMAWAFGLVTTSMATLIRAGEVIVLPRTKPEMIIDAVSRLRGTFLAGVTTMFVKLTEYLDTLAERPDMGSLRLCISGGEPRNETVFARWTDFTGCPVHDVYAASECFPAVTYDPVQDPVPVLGSSGRVAPGSRMRVVDADGNDVPAGAVGEAQWKGPAHFLGYWKDPELTNKVLTEDGWYRTSDLVRVDQDGYVFVEGRISDMIIRGGSNVSPAEVEAVLAQHPSVRSVSVVGLPDLQYGEQVVAAIVPRGGDLPATDELRAFCAQRLAGYKIPTAFVALEAFPINARTEKVDRKALKQLLLQEGAVA</sequence>
<dbReference type="Pfam" id="PF13193">
    <property type="entry name" value="AMP-binding_C"/>
    <property type="match status" value="1"/>
</dbReference>
<dbReference type="InterPro" id="IPR050237">
    <property type="entry name" value="ATP-dep_AMP-bd_enzyme"/>
</dbReference>
<dbReference type="Gene3D" id="3.30.300.30">
    <property type="match status" value="1"/>
</dbReference>
<feature type="domain" description="AMP-binding enzyme C-terminal" evidence="2">
    <location>
        <begin position="402"/>
        <end position="473"/>
    </location>
</feature>
<evidence type="ECO:0000313" key="4">
    <source>
        <dbReference type="Proteomes" id="UP000544090"/>
    </source>
</evidence>
<dbReference type="Gene3D" id="3.40.50.12780">
    <property type="entry name" value="N-terminal domain of ligase-like"/>
    <property type="match status" value="1"/>
</dbReference>